<dbReference type="OrthoDB" id="3252095at2"/>
<keyword evidence="3" id="KW-1185">Reference proteome</keyword>
<dbReference type="STRING" id="134849.SAMN05443668_12180"/>
<evidence type="ECO:0000313" key="3">
    <source>
        <dbReference type="Proteomes" id="UP000184440"/>
    </source>
</evidence>
<dbReference type="RefSeq" id="WP_073264871.1">
    <property type="nucleotide sequence ID" value="NZ_FRCS01000021.1"/>
</dbReference>
<sequence>MTTFATPAPIAAELNVPAGRVQFVAADRTDTTVEVRPADASKNRDVKAAERTTVDYADGVLRIQAPAGTNALLGATGSVEVTVQLPAGSRVRTHSAATEFRAIGRLGEVSVEGAYQAITIDEATSVQLTAIDGSVEIGRLNGPAQISTQRGDIRVVEAAGPGTVELTTQSGNIQISAAAGVSASLDAGTGYGRVSNALKNDGVAGLEIRATTSHGDITARSL</sequence>
<gene>
    <name evidence="2" type="ORF">SAMN05443668_12180</name>
</gene>
<reference evidence="2 3" key="1">
    <citation type="submission" date="2016-11" db="EMBL/GenBank/DDBJ databases">
        <authorList>
            <person name="Jaros S."/>
            <person name="Januszkiewicz K."/>
            <person name="Wedrychowicz H."/>
        </authorList>
    </citation>
    <scope>NUCLEOTIDE SEQUENCE [LARGE SCALE GENOMIC DNA]</scope>
    <source>
        <strain evidence="2 3">DSM 46144</strain>
    </source>
</reference>
<evidence type="ECO:0000313" key="2">
    <source>
        <dbReference type="EMBL" id="SHN47232.1"/>
    </source>
</evidence>
<name>A0A1M7RMA7_9ACTN</name>
<proteinExistence type="predicted"/>
<protein>
    <submittedName>
        <fullName evidence="2">Putative adhesin</fullName>
    </submittedName>
</protein>
<accession>A0A1M7RMA7</accession>
<dbReference type="AlphaFoldDB" id="A0A1M7RMA7"/>
<dbReference type="InterPro" id="IPR025164">
    <property type="entry name" value="Toastrack_DUF4097"/>
</dbReference>
<evidence type="ECO:0000259" key="1">
    <source>
        <dbReference type="Pfam" id="PF13349"/>
    </source>
</evidence>
<feature type="domain" description="DUF4097" evidence="1">
    <location>
        <begin position="108"/>
        <end position="218"/>
    </location>
</feature>
<dbReference type="Pfam" id="PF13349">
    <property type="entry name" value="DUF4097"/>
    <property type="match status" value="1"/>
</dbReference>
<dbReference type="Proteomes" id="UP000184440">
    <property type="component" value="Unassembled WGS sequence"/>
</dbReference>
<dbReference type="EMBL" id="FRCS01000021">
    <property type="protein sequence ID" value="SHN47232.1"/>
    <property type="molecule type" value="Genomic_DNA"/>
</dbReference>
<organism evidence="2 3">
    <name type="scientific">Cryptosporangium aurantiacum</name>
    <dbReference type="NCBI Taxonomy" id="134849"/>
    <lineage>
        <taxon>Bacteria</taxon>
        <taxon>Bacillati</taxon>
        <taxon>Actinomycetota</taxon>
        <taxon>Actinomycetes</taxon>
        <taxon>Cryptosporangiales</taxon>
        <taxon>Cryptosporangiaceae</taxon>
        <taxon>Cryptosporangium</taxon>
    </lineage>
</organism>